<dbReference type="InterPro" id="IPR009739">
    <property type="entry name" value="LprI-like_N"/>
</dbReference>
<dbReference type="Gene3D" id="1.20.1270.180">
    <property type="match status" value="1"/>
</dbReference>
<dbReference type="EMBL" id="CP117268">
    <property type="protein sequence ID" value="WFS25957.1"/>
    <property type="molecule type" value="Genomic_DNA"/>
</dbReference>
<sequence>MTAFLTMGASSSAWAINCDKAVAPIDKRICGNAGLKAADAAMGQAYGVILKAAPDSEIRKMLTDSQRRWIAARDDGLSANSEGAPLPISELQKAFAERTSRLKDRTDKGLIAQAAAQRRFLAKYTGGSFTGFETNCEFIPNDSGGTSFSYQCFGAMHVQQNYRVCSARTDWATWSLSEYHGVSAVKGDVAKLSAICGDQSGNICNSGDGRDEDSTWKLHPERDERLLSPKSNLTKLDVEGVWPLEDSDVNWFDQCLTNAIFPPAQ</sequence>
<reference evidence="2 3" key="1">
    <citation type="journal article" date="2019" name="Phytopathology">
        <title>A Novel Group of Rhizobium tumorigenes-Like Agrobacteria Associated with Crown Gall Disease of Rhododendron and Blueberry.</title>
        <authorList>
            <person name="Kuzmanovic N."/>
            <person name="Behrens P."/>
            <person name="Idczak E."/>
            <person name="Wagner S."/>
            <person name="Gotz M."/>
            <person name="Sproer C."/>
            <person name="Bunk B."/>
            <person name="Overmann J."/>
            <person name="Smalla K."/>
        </authorList>
    </citation>
    <scope>NUCLEOTIDE SEQUENCE [LARGE SCALE GENOMIC DNA]</scope>
    <source>
        <strain evidence="3">rho-6.2</strain>
    </source>
</reference>
<gene>
    <name evidence="2" type="ORF">PR018_20800</name>
</gene>
<feature type="domain" description="Lysozyme inhibitor LprI-like N-terminal" evidence="1">
    <location>
        <begin position="18"/>
        <end position="77"/>
    </location>
</feature>
<name>A0ABY8IRX7_9HYPH</name>
<organism evidence="2 3">
    <name type="scientific">Rhizobium rhododendri</name>
    <dbReference type="NCBI Taxonomy" id="2506430"/>
    <lineage>
        <taxon>Bacteria</taxon>
        <taxon>Pseudomonadati</taxon>
        <taxon>Pseudomonadota</taxon>
        <taxon>Alphaproteobacteria</taxon>
        <taxon>Hyphomicrobiales</taxon>
        <taxon>Rhizobiaceae</taxon>
        <taxon>Rhizobium/Agrobacterium group</taxon>
        <taxon>Rhizobium</taxon>
    </lineage>
</organism>
<keyword evidence="3" id="KW-1185">Reference proteome</keyword>
<evidence type="ECO:0000313" key="3">
    <source>
        <dbReference type="Proteomes" id="UP000318939"/>
    </source>
</evidence>
<protein>
    <submittedName>
        <fullName evidence="2">Lysozyme inhibitor LprI family protein</fullName>
    </submittedName>
</protein>
<dbReference type="Proteomes" id="UP000318939">
    <property type="component" value="Plasmid unnamed1"/>
</dbReference>
<evidence type="ECO:0000313" key="2">
    <source>
        <dbReference type="EMBL" id="WFS25957.1"/>
    </source>
</evidence>
<accession>A0ABY8IRX7</accession>
<keyword evidence="2" id="KW-0614">Plasmid</keyword>
<reference evidence="2 3" key="2">
    <citation type="journal article" date="2023" name="MicrobiologyOpen">
        <title>Genomics of the tumorigenes clade of the family Rhizobiaceae and description of Rhizobium rhododendri sp. nov.</title>
        <authorList>
            <person name="Kuzmanovic N."/>
            <person name="diCenzo G.C."/>
            <person name="Bunk B."/>
            <person name="Sproeer C."/>
            <person name="Fruehling A."/>
            <person name="Neumann-Schaal M."/>
            <person name="Overmann J."/>
            <person name="Smalla K."/>
        </authorList>
    </citation>
    <scope>NUCLEOTIDE SEQUENCE [LARGE SCALE GENOMIC DNA]</scope>
    <source>
        <strain evidence="3">rho-6.2</strain>
        <plasmid evidence="2 3">unnamed1</plasmid>
    </source>
</reference>
<evidence type="ECO:0000259" key="1">
    <source>
        <dbReference type="Pfam" id="PF07007"/>
    </source>
</evidence>
<proteinExistence type="predicted"/>
<geneLocation type="plasmid" evidence="2 3">
    <name>unnamed1</name>
</geneLocation>
<dbReference type="Pfam" id="PF07007">
    <property type="entry name" value="LprI"/>
    <property type="match status" value="1"/>
</dbReference>
<dbReference type="RefSeq" id="WP_161990983.1">
    <property type="nucleotide sequence ID" value="NZ_CP117268.1"/>
</dbReference>